<dbReference type="Proteomes" id="UP001501459">
    <property type="component" value="Unassembled WGS sequence"/>
</dbReference>
<reference evidence="1 2" key="1">
    <citation type="journal article" date="2019" name="Int. J. Syst. Evol. Microbiol.">
        <title>The Global Catalogue of Microorganisms (GCM) 10K type strain sequencing project: providing services to taxonomists for standard genome sequencing and annotation.</title>
        <authorList>
            <consortium name="The Broad Institute Genomics Platform"/>
            <consortium name="The Broad Institute Genome Sequencing Center for Infectious Disease"/>
            <person name="Wu L."/>
            <person name="Ma J."/>
        </authorList>
    </citation>
    <scope>NUCLEOTIDE SEQUENCE [LARGE SCALE GENOMIC DNA]</scope>
    <source>
        <strain evidence="1 2">JCM 12149</strain>
    </source>
</reference>
<sequence length="49" mass="5912">MSEGRCLNIAYIGDYFKRAAWYNKINKRIILKDKPFSFYNSNRDYAAWV</sequence>
<organism evidence="1 2">
    <name type="scientific">Lentibacillus halophilus</name>
    <dbReference type="NCBI Taxonomy" id="295065"/>
    <lineage>
        <taxon>Bacteria</taxon>
        <taxon>Bacillati</taxon>
        <taxon>Bacillota</taxon>
        <taxon>Bacilli</taxon>
        <taxon>Bacillales</taxon>
        <taxon>Bacillaceae</taxon>
        <taxon>Lentibacillus</taxon>
    </lineage>
</organism>
<dbReference type="EMBL" id="BAAADM010000030">
    <property type="protein sequence ID" value="GAA0435844.1"/>
    <property type="molecule type" value="Genomic_DNA"/>
</dbReference>
<name>A0ABN0Z6L5_9BACI</name>
<evidence type="ECO:0000313" key="1">
    <source>
        <dbReference type="EMBL" id="GAA0435844.1"/>
    </source>
</evidence>
<evidence type="ECO:0000313" key="2">
    <source>
        <dbReference type="Proteomes" id="UP001501459"/>
    </source>
</evidence>
<keyword evidence="2" id="KW-1185">Reference proteome</keyword>
<proteinExistence type="predicted"/>
<protein>
    <submittedName>
        <fullName evidence="1">Uncharacterized protein</fullName>
    </submittedName>
</protein>
<accession>A0ABN0Z6L5</accession>
<comment type="caution">
    <text evidence="1">The sequence shown here is derived from an EMBL/GenBank/DDBJ whole genome shotgun (WGS) entry which is preliminary data.</text>
</comment>
<gene>
    <name evidence="1" type="ORF">GCM10008983_10600</name>
</gene>